<protein>
    <submittedName>
        <fullName evidence="1">Uncharacterized protein</fullName>
    </submittedName>
</protein>
<dbReference type="EMBL" id="VSSQ01005845">
    <property type="protein sequence ID" value="MPM30640.1"/>
    <property type="molecule type" value="Genomic_DNA"/>
</dbReference>
<accession>A0A644YQ97</accession>
<sequence>MQIGRQLLKQIRGHNGAQTVGKDDNLGTRGDILEGLQDNPLYLGANRSRLGVRPRLRDHGHIRRQQTEFGWSQMVRSPIRPGSQACLKVAHPGQVSRLCVAQFVLGRPFPGVGNFPPAIDLSLERRAVVRCQHALAGQLLIAEQGDRVRQILAPPLLVIGVDSMEE</sequence>
<reference evidence="1" key="1">
    <citation type="submission" date="2019-08" db="EMBL/GenBank/DDBJ databases">
        <authorList>
            <person name="Kucharzyk K."/>
            <person name="Murdoch R.W."/>
            <person name="Higgins S."/>
            <person name="Loffler F."/>
        </authorList>
    </citation>
    <scope>NUCLEOTIDE SEQUENCE</scope>
</reference>
<proteinExistence type="predicted"/>
<comment type="caution">
    <text evidence="1">The sequence shown here is derived from an EMBL/GenBank/DDBJ whole genome shotgun (WGS) entry which is preliminary data.</text>
</comment>
<dbReference type="AlphaFoldDB" id="A0A644YQ97"/>
<name>A0A644YQ97_9ZZZZ</name>
<organism evidence="1">
    <name type="scientific">bioreactor metagenome</name>
    <dbReference type="NCBI Taxonomy" id="1076179"/>
    <lineage>
        <taxon>unclassified sequences</taxon>
        <taxon>metagenomes</taxon>
        <taxon>ecological metagenomes</taxon>
    </lineage>
</organism>
<gene>
    <name evidence="1" type="ORF">SDC9_77190</name>
</gene>
<evidence type="ECO:0000313" key="1">
    <source>
        <dbReference type="EMBL" id="MPM30640.1"/>
    </source>
</evidence>